<keyword evidence="4" id="KW-1185">Reference proteome</keyword>
<dbReference type="InterPro" id="IPR011006">
    <property type="entry name" value="CheY-like_superfamily"/>
</dbReference>
<dbReference type="GO" id="GO:0000160">
    <property type="term" value="P:phosphorelay signal transduction system"/>
    <property type="evidence" value="ECO:0007669"/>
    <property type="project" value="InterPro"/>
</dbReference>
<reference evidence="4" key="1">
    <citation type="journal article" date="2006" name="PLoS Biol.">
        <title>Macronuclear genome sequence of the ciliate Tetrahymena thermophila, a model eukaryote.</title>
        <authorList>
            <person name="Eisen J.A."/>
            <person name="Coyne R.S."/>
            <person name="Wu M."/>
            <person name="Wu D."/>
            <person name="Thiagarajan M."/>
            <person name="Wortman J.R."/>
            <person name="Badger J.H."/>
            <person name="Ren Q."/>
            <person name="Amedeo P."/>
            <person name="Jones K.M."/>
            <person name="Tallon L.J."/>
            <person name="Delcher A.L."/>
            <person name="Salzberg S.L."/>
            <person name="Silva J.C."/>
            <person name="Haas B.J."/>
            <person name="Majoros W.H."/>
            <person name="Farzad M."/>
            <person name="Carlton J.M."/>
            <person name="Smith R.K. Jr."/>
            <person name="Garg J."/>
            <person name="Pearlman R.E."/>
            <person name="Karrer K.M."/>
            <person name="Sun L."/>
            <person name="Manning G."/>
            <person name="Elde N.C."/>
            <person name="Turkewitz A.P."/>
            <person name="Asai D.J."/>
            <person name="Wilkes D.E."/>
            <person name="Wang Y."/>
            <person name="Cai H."/>
            <person name="Collins K."/>
            <person name="Stewart B.A."/>
            <person name="Lee S.R."/>
            <person name="Wilamowska K."/>
            <person name="Weinberg Z."/>
            <person name="Ruzzo W.L."/>
            <person name="Wloga D."/>
            <person name="Gaertig J."/>
            <person name="Frankel J."/>
            <person name="Tsao C.-C."/>
            <person name="Gorovsky M.A."/>
            <person name="Keeling P.J."/>
            <person name="Waller R.F."/>
            <person name="Patron N.J."/>
            <person name="Cherry J.M."/>
            <person name="Stover N.A."/>
            <person name="Krieger C.J."/>
            <person name="del Toro C."/>
            <person name="Ryder H.F."/>
            <person name="Williamson S.C."/>
            <person name="Barbeau R.A."/>
            <person name="Hamilton E.P."/>
            <person name="Orias E."/>
        </authorList>
    </citation>
    <scope>NUCLEOTIDE SEQUENCE [LARGE SCALE GENOMIC DNA]</scope>
    <source>
        <strain evidence="4">SB210</strain>
    </source>
</reference>
<keyword evidence="3" id="KW-0418">Kinase</keyword>
<dbReference type="AlphaFoldDB" id="Q245A2"/>
<dbReference type="Proteomes" id="UP000009168">
    <property type="component" value="Unassembled WGS sequence"/>
</dbReference>
<gene>
    <name evidence="3" type="ORF">TTHERM_00693150</name>
</gene>
<protein>
    <submittedName>
        <fullName evidence="3">ATPase, histidine kinase-, DNA gyrase B, putative</fullName>
    </submittedName>
</protein>
<dbReference type="HOGENOM" id="CLU_1417769_0_0_1"/>
<evidence type="ECO:0000313" key="3">
    <source>
        <dbReference type="EMBL" id="EAS03335.2"/>
    </source>
</evidence>
<keyword evidence="3" id="KW-0808">Transferase</keyword>
<dbReference type="SUPFAM" id="SSF52172">
    <property type="entry name" value="CheY-like"/>
    <property type="match status" value="1"/>
</dbReference>
<dbReference type="RefSeq" id="XP_001023580.2">
    <property type="nucleotide sequence ID" value="XM_001023580.3"/>
</dbReference>
<evidence type="ECO:0000259" key="2">
    <source>
        <dbReference type="PROSITE" id="PS50110"/>
    </source>
</evidence>
<evidence type="ECO:0000256" key="1">
    <source>
        <dbReference type="PROSITE-ProRule" id="PRU00169"/>
    </source>
</evidence>
<keyword evidence="1" id="KW-0597">Phosphoprotein</keyword>
<organism evidence="3 4">
    <name type="scientific">Tetrahymena thermophila (strain SB210)</name>
    <dbReference type="NCBI Taxonomy" id="312017"/>
    <lineage>
        <taxon>Eukaryota</taxon>
        <taxon>Sar</taxon>
        <taxon>Alveolata</taxon>
        <taxon>Ciliophora</taxon>
        <taxon>Intramacronucleata</taxon>
        <taxon>Oligohymenophorea</taxon>
        <taxon>Hymenostomatida</taxon>
        <taxon>Tetrahymenina</taxon>
        <taxon>Tetrahymenidae</taxon>
        <taxon>Tetrahymena</taxon>
    </lineage>
</organism>
<sequence>MNHSKNLRDYNEDFYEQKQYSTFFDTEINILIVDDDQSSSFVLKIIITSTLKQFNKNLLLYFTTIYQGEECIRGLAKIQKCYYFLFIDAQMPEIDGYESIRLFYQLNLRKFLEKQANKKQIFSQLQIIMSSGFQKEEEKLYIYRIKFYLQKPVEEKQQKIFLQKSILNYPIKYKIQSQQNEFITMLFSSYQI</sequence>
<accession>Q245A2</accession>
<dbReference type="GeneID" id="7827163"/>
<name>Q245A2_TETTS</name>
<proteinExistence type="predicted"/>
<dbReference type="GO" id="GO:0016301">
    <property type="term" value="F:kinase activity"/>
    <property type="evidence" value="ECO:0007669"/>
    <property type="project" value="UniProtKB-KW"/>
</dbReference>
<evidence type="ECO:0000313" key="4">
    <source>
        <dbReference type="Proteomes" id="UP000009168"/>
    </source>
</evidence>
<dbReference type="InParanoid" id="Q245A2"/>
<dbReference type="EMBL" id="GG662488">
    <property type="protein sequence ID" value="EAS03335.2"/>
    <property type="molecule type" value="Genomic_DNA"/>
</dbReference>
<dbReference type="KEGG" id="tet:TTHERM_00693150"/>
<feature type="domain" description="Response regulatory" evidence="2">
    <location>
        <begin position="29"/>
        <end position="166"/>
    </location>
</feature>
<feature type="modified residue" description="4-aspartylphosphate" evidence="1">
    <location>
        <position position="88"/>
    </location>
</feature>
<dbReference type="InterPro" id="IPR001789">
    <property type="entry name" value="Sig_transdc_resp-reg_receiver"/>
</dbReference>
<dbReference type="Gene3D" id="3.40.50.2300">
    <property type="match status" value="1"/>
</dbReference>
<dbReference type="PROSITE" id="PS50110">
    <property type="entry name" value="RESPONSE_REGULATORY"/>
    <property type="match status" value="1"/>
</dbReference>